<accession>A0AAD7N2S4</accession>
<name>A0AAD7N2S4_9AGAR</name>
<gene>
    <name evidence="1" type="ORF">B0H16DRAFT_1560803</name>
</gene>
<evidence type="ECO:0000313" key="1">
    <source>
        <dbReference type="EMBL" id="KAJ7743844.1"/>
    </source>
</evidence>
<sequence>MNLAKARAFLGRNTLHNVPFRGIHRSPTFMTSFRFGDTTFERRPWRFWDMHLPTTTWVPGWGAIKRDPSRNRQNQALPAGLCNIPDTHLPSPWTCNWSRCNTWERKSTLDVFIKELRHHYNIPGVLNPIMFQDTWYSPTVLESRGTFYLFEKVLGDSDPLYKFPGTYISVEDFLENCDWNEMVQMQPAKSLEPLVQDIVSPEKLPLTHSERGLRLASAEPYRKRTLLDVTRPEGVWSFEPRKHWLNRHNDPAPAQTDSWPQIPDSQLPEPFSCAWHAFHPLEYQEWEADLQQELLHRWGVADLVPVMFLAESNFDTAFYIPIVLRTGHTYYLWIWLEDPEAYVVAPTLRKFEGTYTVVEDFVQNADWNRMHKLELDGDGEPWEGYDEEMYRRNL</sequence>
<comment type="caution">
    <text evidence="1">The sequence shown here is derived from an EMBL/GenBank/DDBJ whole genome shotgun (WGS) entry which is preliminary data.</text>
</comment>
<dbReference type="Proteomes" id="UP001215598">
    <property type="component" value="Unassembled WGS sequence"/>
</dbReference>
<proteinExistence type="predicted"/>
<reference evidence="1" key="1">
    <citation type="submission" date="2023-03" db="EMBL/GenBank/DDBJ databases">
        <title>Massive genome expansion in bonnet fungi (Mycena s.s.) driven by repeated elements and novel gene families across ecological guilds.</title>
        <authorList>
            <consortium name="Lawrence Berkeley National Laboratory"/>
            <person name="Harder C.B."/>
            <person name="Miyauchi S."/>
            <person name="Viragh M."/>
            <person name="Kuo A."/>
            <person name="Thoen E."/>
            <person name="Andreopoulos B."/>
            <person name="Lu D."/>
            <person name="Skrede I."/>
            <person name="Drula E."/>
            <person name="Henrissat B."/>
            <person name="Morin E."/>
            <person name="Kohler A."/>
            <person name="Barry K."/>
            <person name="LaButti K."/>
            <person name="Morin E."/>
            <person name="Salamov A."/>
            <person name="Lipzen A."/>
            <person name="Mereny Z."/>
            <person name="Hegedus B."/>
            <person name="Baldrian P."/>
            <person name="Stursova M."/>
            <person name="Weitz H."/>
            <person name="Taylor A."/>
            <person name="Grigoriev I.V."/>
            <person name="Nagy L.G."/>
            <person name="Martin F."/>
            <person name="Kauserud H."/>
        </authorList>
    </citation>
    <scope>NUCLEOTIDE SEQUENCE</scope>
    <source>
        <strain evidence="1">CBHHK182m</strain>
    </source>
</reference>
<dbReference type="EMBL" id="JARKIB010000089">
    <property type="protein sequence ID" value="KAJ7743844.1"/>
    <property type="molecule type" value="Genomic_DNA"/>
</dbReference>
<dbReference type="AlphaFoldDB" id="A0AAD7N2S4"/>
<protein>
    <submittedName>
        <fullName evidence="1">Uncharacterized protein</fullName>
    </submittedName>
</protein>
<organism evidence="1 2">
    <name type="scientific">Mycena metata</name>
    <dbReference type="NCBI Taxonomy" id="1033252"/>
    <lineage>
        <taxon>Eukaryota</taxon>
        <taxon>Fungi</taxon>
        <taxon>Dikarya</taxon>
        <taxon>Basidiomycota</taxon>
        <taxon>Agaricomycotina</taxon>
        <taxon>Agaricomycetes</taxon>
        <taxon>Agaricomycetidae</taxon>
        <taxon>Agaricales</taxon>
        <taxon>Marasmiineae</taxon>
        <taxon>Mycenaceae</taxon>
        <taxon>Mycena</taxon>
    </lineage>
</organism>
<keyword evidence="2" id="KW-1185">Reference proteome</keyword>
<evidence type="ECO:0000313" key="2">
    <source>
        <dbReference type="Proteomes" id="UP001215598"/>
    </source>
</evidence>